<feature type="chain" id="PRO_5043708081" description="VWFC domain-containing protein" evidence="1">
    <location>
        <begin position="33"/>
        <end position="256"/>
    </location>
</feature>
<proteinExistence type="predicted"/>
<evidence type="ECO:0000313" key="4">
    <source>
        <dbReference type="Proteomes" id="UP000735302"/>
    </source>
</evidence>
<name>A0AAV3XTP3_9GAST</name>
<organism evidence="3 4">
    <name type="scientific">Plakobranchus ocellatus</name>
    <dbReference type="NCBI Taxonomy" id="259542"/>
    <lineage>
        <taxon>Eukaryota</taxon>
        <taxon>Metazoa</taxon>
        <taxon>Spiralia</taxon>
        <taxon>Lophotrochozoa</taxon>
        <taxon>Mollusca</taxon>
        <taxon>Gastropoda</taxon>
        <taxon>Heterobranchia</taxon>
        <taxon>Euthyneura</taxon>
        <taxon>Panpulmonata</taxon>
        <taxon>Sacoglossa</taxon>
        <taxon>Placobranchoidea</taxon>
        <taxon>Plakobranchidae</taxon>
        <taxon>Plakobranchus</taxon>
    </lineage>
</organism>
<evidence type="ECO:0000313" key="3">
    <source>
        <dbReference type="EMBL" id="GFN78515.1"/>
    </source>
</evidence>
<evidence type="ECO:0000256" key="1">
    <source>
        <dbReference type="SAM" id="SignalP"/>
    </source>
</evidence>
<gene>
    <name evidence="3" type="ORF">PoB_000502100</name>
</gene>
<dbReference type="SMART" id="SM00214">
    <property type="entry name" value="VWC"/>
    <property type="match status" value="1"/>
</dbReference>
<dbReference type="AlphaFoldDB" id="A0AAV3XTP3"/>
<keyword evidence="4" id="KW-1185">Reference proteome</keyword>
<dbReference type="Proteomes" id="UP000735302">
    <property type="component" value="Unassembled WGS sequence"/>
</dbReference>
<accession>A0AAV3XTP3</accession>
<dbReference type="EMBL" id="BLXT01000588">
    <property type="protein sequence ID" value="GFN78515.1"/>
    <property type="molecule type" value="Genomic_DNA"/>
</dbReference>
<evidence type="ECO:0000259" key="2">
    <source>
        <dbReference type="PROSITE" id="PS50184"/>
    </source>
</evidence>
<feature type="domain" description="VWFC" evidence="2">
    <location>
        <begin position="123"/>
        <end position="191"/>
    </location>
</feature>
<keyword evidence="1" id="KW-0732">Signal</keyword>
<protein>
    <recommendedName>
        <fullName evidence="2">VWFC domain-containing protein</fullName>
    </recommendedName>
</protein>
<dbReference type="InterPro" id="IPR001007">
    <property type="entry name" value="VWF_dom"/>
</dbReference>
<sequence length="256" mass="28558">MLTLQLSMMYSTIAVVILAEAMLSIAAAPAEGRQIGRFVVGQYTRGGCEIQGLYPHDIMSFDSSEITRRYRLGEQWTERCNNCTCTTAGVMCEGPTDCLHSYDFTQEKWCLEWSADECCCERMGCTVNGEQYDIGERFPYEGGASCLTCSCQIGTTPAQCLLQECGIVELICENRSVTYEDGNCCPNFVCPQGVKCTNIPDPFPNTSNHELLDWYGRLNPIPQGMNQHYHLDSWTSYVCSCPRGGTAECEMRTFGM</sequence>
<reference evidence="3 4" key="1">
    <citation type="journal article" date="2021" name="Elife">
        <title>Chloroplast acquisition without the gene transfer in kleptoplastic sea slugs, Plakobranchus ocellatus.</title>
        <authorList>
            <person name="Maeda T."/>
            <person name="Takahashi S."/>
            <person name="Yoshida T."/>
            <person name="Shimamura S."/>
            <person name="Takaki Y."/>
            <person name="Nagai Y."/>
            <person name="Toyoda A."/>
            <person name="Suzuki Y."/>
            <person name="Arimoto A."/>
            <person name="Ishii H."/>
            <person name="Satoh N."/>
            <person name="Nishiyama T."/>
            <person name="Hasebe M."/>
            <person name="Maruyama T."/>
            <person name="Minagawa J."/>
            <person name="Obokata J."/>
            <person name="Shigenobu S."/>
        </authorList>
    </citation>
    <scope>NUCLEOTIDE SEQUENCE [LARGE SCALE GENOMIC DNA]</scope>
</reference>
<feature type="signal peptide" evidence="1">
    <location>
        <begin position="1"/>
        <end position="32"/>
    </location>
</feature>
<comment type="caution">
    <text evidence="3">The sequence shown here is derived from an EMBL/GenBank/DDBJ whole genome shotgun (WGS) entry which is preliminary data.</text>
</comment>
<dbReference type="PROSITE" id="PS50184">
    <property type="entry name" value="VWFC_2"/>
    <property type="match status" value="1"/>
</dbReference>